<evidence type="ECO:0000313" key="2">
    <source>
        <dbReference type="Proteomes" id="UP000191812"/>
    </source>
</evidence>
<evidence type="ECO:0008006" key="3">
    <source>
        <dbReference type="Google" id="ProtNLM"/>
    </source>
</evidence>
<comment type="caution">
    <text evidence="1">The sequence shown here is derived from an EMBL/GenBank/DDBJ whole genome shotgun (WGS) entry which is preliminary data.</text>
</comment>
<keyword evidence="2" id="KW-1185">Reference proteome</keyword>
<name>A0ABM9VBY8_9HYPH</name>
<sequence length="135" mass="14511">MMSTFGTFDLQMLLAISRRLVVASGCSEQPAVNIVSAISKEDLKMFSILPGLSRNAAANNDNHRVTVVVAVGFAVGVTVCPPLVVLTEPPICEFVICVPVSDLVDVLLQAERMTALANITNATFICFPPKEMQIF</sequence>
<protein>
    <recommendedName>
        <fullName evidence="3">Secreted protein</fullName>
    </recommendedName>
</protein>
<accession>A0ABM9VBY8</accession>
<gene>
    <name evidence="1" type="ORF">AGR13a_Cc170303</name>
</gene>
<dbReference type="Proteomes" id="UP000191812">
    <property type="component" value="Unassembled WGS sequence"/>
</dbReference>
<dbReference type="EMBL" id="FBWH01000009">
    <property type="protein sequence ID" value="CUX14212.1"/>
    <property type="molecule type" value="Genomic_DNA"/>
</dbReference>
<proteinExistence type="predicted"/>
<organism evidence="1 2">
    <name type="scientific">Agrobacterium genomosp. 13 str. CFBP 6927</name>
    <dbReference type="NCBI Taxonomy" id="1183428"/>
    <lineage>
        <taxon>Bacteria</taxon>
        <taxon>Pseudomonadati</taxon>
        <taxon>Pseudomonadota</taxon>
        <taxon>Alphaproteobacteria</taxon>
        <taxon>Hyphomicrobiales</taxon>
        <taxon>Rhizobiaceae</taxon>
        <taxon>Rhizobium/Agrobacterium group</taxon>
        <taxon>Agrobacterium</taxon>
        <taxon>Agrobacterium tumefaciens complex</taxon>
    </lineage>
</organism>
<evidence type="ECO:0000313" key="1">
    <source>
        <dbReference type="EMBL" id="CUX14212.1"/>
    </source>
</evidence>
<reference evidence="1 2" key="1">
    <citation type="submission" date="2016-01" db="EMBL/GenBank/DDBJ databases">
        <authorList>
            <person name="Regsiter A."/>
            <person name="william w."/>
        </authorList>
    </citation>
    <scope>NUCLEOTIDE SEQUENCE [LARGE SCALE GENOMIC DNA]</scope>
    <source>
        <strain evidence="1 2">CFBP 6927</strain>
    </source>
</reference>